<dbReference type="PROSITE" id="PS50043">
    <property type="entry name" value="HTH_LUXR_2"/>
    <property type="match status" value="1"/>
</dbReference>
<protein>
    <submittedName>
        <fullName evidence="3">LuxR C-terminal-related transcriptional regulator</fullName>
    </submittedName>
</protein>
<organism evidence="3 4">
    <name type="scientific">Pseudenterobacter timonensis</name>
    <dbReference type="NCBI Taxonomy" id="1755099"/>
    <lineage>
        <taxon>Bacteria</taxon>
        <taxon>Pseudomonadati</taxon>
        <taxon>Pseudomonadota</taxon>
        <taxon>Gammaproteobacteria</taxon>
        <taxon>Enterobacterales</taxon>
        <taxon>Enterobacteriaceae</taxon>
        <taxon>Pseudenterobacter</taxon>
    </lineage>
</organism>
<dbReference type="AlphaFoldDB" id="A0AAE4DPF6"/>
<keyword evidence="1" id="KW-0238">DNA-binding</keyword>
<gene>
    <name evidence="3" type="ORF">O7047_14890</name>
</gene>
<dbReference type="Proteomes" id="UP001248822">
    <property type="component" value="Unassembled WGS sequence"/>
</dbReference>
<dbReference type="InterPro" id="IPR036388">
    <property type="entry name" value="WH-like_DNA-bd_sf"/>
</dbReference>
<comment type="caution">
    <text evidence="3">The sequence shown here is derived from an EMBL/GenBank/DDBJ whole genome shotgun (WGS) entry which is preliminary data.</text>
</comment>
<dbReference type="PROSITE" id="PS00622">
    <property type="entry name" value="HTH_LUXR_1"/>
    <property type="match status" value="1"/>
</dbReference>
<dbReference type="SMART" id="SM00421">
    <property type="entry name" value="HTH_LUXR"/>
    <property type="match status" value="1"/>
</dbReference>
<dbReference type="InterPro" id="IPR000792">
    <property type="entry name" value="Tscrpt_reg_LuxR_C"/>
</dbReference>
<dbReference type="Gene3D" id="1.10.10.10">
    <property type="entry name" value="Winged helix-like DNA-binding domain superfamily/Winged helix DNA-binding domain"/>
    <property type="match status" value="1"/>
</dbReference>
<evidence type="ECO:0000256" key="1">
    <source>
        <dbReference type="ARBA" id="ARBA00023125"/>
    </source>
</evidence>
<dbReference type="RefSeq" id="WP_310826706.1">
    <property type="nucleotide sequence ID" value="NZ_JAQGEC010000013.1"/>
</dbReference>
<dbReference type="PRINTS" id="PR00038">
    <property type="entry name" value="HTHLUXR"/>
</dbReference>
<evidence type="ECO:0000313" key="4">
    <source>
        <dbReference type="Proteomes" id="UP001248822"/>
    </source>
</evidence>
<dbReference type="EMBL" id="JAQGEC010000013">
    <property type="protein sequence ID" value="MDR9891508.1"/>
    <property type="molecule type" value="Genomic_DNA"/>
</dbReference>
<dbReference type="SUPFAM" id="SSF46894">
    <property type="entry name" value="C-terminal effector domain of the bipartite response regulators"/>
    <property type="match status" value="1"/>
</dbReference>
<evidence type="ECO:0000259" key="2">
    <source>
        <dbReference type="PROSITE" id="PS50043"/>
    </source>
</evidence>
<reference evidence="3" key="1">
    <citation type="submission" date="2022-12" db="EMBL/GenBank/DDBJ databases">
        <title>NDM-1 containing novel ST 2018 Pseudenterobacter timonensis.</title>
        <authorList>
            <person name="Halder G."/>
            <person name="Mandal S."/>
            <person name="Dutta S."/>
        </authorList>
    </citation>
    <scope>NUCLEOTIDE SEQUENCE</scope>
    <source>
        <strain evidence="3">CNCI147</strain>
    </source>
</reference>
<name>A0AAE4DPF6_9ENTR</name>
<dbReference type="GO" id="GO:0003677">
    <property type="term" value="F:DNA binding"/>
    <property type="evidence" value="ECO:0007669"/>
    <property type="project" value="UniProtKB-KW"/>
</dbReference>
<dbReference type="CDD" id="cd06170">
    <property type="entry name" value="LuxR_C_like"/>
    <property type="match status" value="1"/>
</dbReference>
<dbReference type="Pfam" id="PF00196">
    <property type="entry name" value="GerE"/>
    <property type="match status" value="1"/>
</dbReference>
<dbReference type="GO" id="GO:0006355">
    <property type="term" value="P:regulation of DNA-templated transcription"/>
    <property type="evidence" value="ECO:0007669"/>
    <property type="project" value="InterPro"/>
</dbReference>
<accession>A0AAE4DPF6</accession>
<feature type="domain" description="HTH luxR-type" evidence="2">
    <location>
        <begin position="138"/>
        <end position="203"/>
    </location>
</feature>
<proteinExistence type="predicted"/>
<sequence>MIIILSKSVFFISGMKLIIQQSNNEEIISQNVITPDFYPCDIEFHDEEKTLILIDHSTHDIALLIDALNIKLLKPKAIVISFINADTCRTYFEDILLNALSSYISDYRIHIEFVREIISTALLGEVITLPAQDVMWMHLAEQFQITKRETIIFIYIICGYNNKQIARLLKLSCKTISLYRANIYKKLHVKNVSGLGMFLNQDTLSYSAGM</sequence>
<dbReference type="InterPro" id="IPR016032">
    <property type="entry name" value="Sig_transdc_resp-reg_C-effctor"/>
</dbReference>
<evidence type="ECO:0000313" key="3">
    <source>
        <dbReference type="EMBL" id="MDR9891508.1"/>
    </source>
</evidence>